<dbReference type="PANTHER" id="PTHR21212">
    <property type="entry name" value="BERNARDINELLI-SEIP CONGENITAL LIPODYSTROPHY 2 HOMOLOG BSCL2 PROTEIN"/>
    <property type="match status" value="1"/>
</dbReference>
<evidence type="ECO:0008006" key="11">
    <source>
        <dbReference type="Google" id="ProtNLM"/>
    </source>
</evidence>
<dbReference type="OrthoDB" id="3990054at2759"/>
<proteinExistence type="predicted"/>
<dbReference type="PANTHER" id="PTHR21212:SF0">
    <property type="entry name" value="SEIPIN"/>
    <property type="match status" value="1"/>
</dbReference>
<evidence type="ECO:0000256" key="4">
    <source>
        <dbReference type="ARBA" id="ARBA00022989"/>
    </source>
</evidence>
<accession>A0A0D7BHU3</accession>
<dbReference type="GO" id="GO:0006629">
    <property type="term" value="P:lipid metabolic process"/>
    <property type="evidence" value="ECO:0007669"/>
    <property type="project" value="UniProtKB-KW"/>
</dbReference>
<evidence type="ECO:0000256" key="5">
    <source>
        <dbReference type="ARBA" id="ARBA00023098"/>
    </source>
</evidence>
<evidence type="ECO:0000256" key="2">
    <source>
        <dbReference type="ARBA" id="ARBA00022692"/>
    </source>
</evidence>
<keyword evidence="3" id="KW-0256">Endoplasmic reticulum</keyword>
<evidence type="ECO:0000256" key="8">
    <source>
        <dbReference type="SAM" id="Phobius"/>
    </source>
</evidence>
<keyword evidence="5" id="KW-0443">Lipid metabolism</keyword>
<dbReference type="GO" id="GO:0140042">
    <property type="term" value="P:lipid droplet formation"/>
    <property type="evidence" value="ECO:0007669"/>
    <property type="project" value="UniProtKB-ARBA"/>
</dbReference>
<sequence>MNPPRKRRSKALKSPAPPRYSRFSLSSFSITSIPLYIISKSFGLVRPLAPQVIPLVIFACLLPIVFLLSFGAGYGVWVNVASGWEIPLFLQYGDGLPYATARLPYLVTQQPYDLTLHLKVPSTVDNLSLGNFMSTLRLASTSNQTLATATKPGIVLPPASLFSSTRKVAVDILMLPSYVPITSTLDATIQIGRADFWRSVGNGHGRELAVASASLQGIVVHQGLKGLITRFPLLASIAASLVFLTVLLSVLGLCLLPIILPSAPSPETDTEFEESEASDADVKQEEVEPQVATRRRKSRGSRSSSSRRVIKRESQEFFIPEIESDTRLRRRRGSRSSRQADDSDD</sequence>
<protein>
    <recommendedName>
        <fullName evidence="11">Adipose-regulatory protein</fullName>
    </recommendedName>
</protein>
<evidence type="ECO:0000256" key="1">
    <source>
        <dbReference type="ARBA" id="ARBA00004477"/>
    </source>
</evidence>
<dbReference type="EMBL" id="KN880472">
    <property type="protein sequence ID" value="KIY70148.1"/>
    <property type="molecule type" value="Genomic_DNA"/>
</dbReference>
<dbReference type="STRING" id="1314674.A0A0D7BHU3"/>
<name>A0A0D7BHU3_9AGAR</name>
<evidence type="ECO:0000313" key="9">
    <source>
        <dbReference type="EMBL" id="KIY70148.1"/>
    </source>
</evidence>
<dbReference type="GO" id="GO:0005789">
    <property type="term" value="C:endoplasmic reticulum membrane"/>
    <property type="evidence" value="ECO:0007669"/>
    <property type="project" value="UniProtKB-SubCell"/>
</dbReference>
<feature type="transmembrane region" description="Helical" evidence="8">
    <location>
        <begin position="51"/>
        <end position="77"/>
    </location>
</feature>
<keyword evidence="4 8" id="KW-1133">Transmembrane helix</keyword>
<evidence type="ECO:0000256" key="6">
    <source>
        <dbReference type="ARBA" id="ARBA00023136"/>
    </source>
</evidence>
<dbReference type="InterPro" id="IPR009617">
    <property type="entry name" value="Seipin"/>
</dbReference>
<gene>
    <name evidence="9" type="ORF">CYLTODRAFT_392441</name>
</gene>
<feature type="transmembrane region" description="Helical" evidence="8">
    <location>
        <begin position="233"/>
        <end position="260"/>
    </location>
</feature>
<evidence type="ECO:0000256" key="3">
    <source>
        <dbReference type="ARBA" id="ARBA00022824"/>
    </source>
</evidence>
<evidence type="ECO:0000313" key="10">
    <source>
        <dbReference type="Proteomes" id="UP000054007"/>
    </source>
</evidence>
<keyword evidence="6 8" id="KW-0472">Membrane</keyword>
<feature type="region of interest" description="Disordered" evidence="7">
    <location>
        <begin position="266"/>
        <end position="311"/>
    </location>
</feature>
<dbReference type="Proteomes" id="UP000054007">
    <property type="component" value="Unassembled WGS sequence"/>
</dbReference>
<dbReference type="AlphaFoldDB" id="A0A0D7BHU3"/>
<keyword evidence="10" id="KW-1185">Reference proteome</keyword>
<evidence type="ECO:0000256" key="7">
    <source>
        <dbReference type="SAM" id="MobiDB-lite"/>
    </source>
</evidence>
<dbReference type="CDD" id="cd23995">
    <property type="entry name" value="Seipin_BSCL2_like"/>
    <property type="match status" value="1"/>
</dbReference>
<feature type="compositionally biased region" description="Acidic residues" evidence="7">
    <location>
        <begin position="268"/>
        <end position="279"/>
    </location>
</feature>
<dbReference type="Pfam" id="PF06775">
    <property type="entry name" value="Seipin"/>
    <property type="match status" value="1"/>
</dbReference>
<comment type="subcellular location">
    <subcellularLocation>
        <location evidence="1">Endoplasmic reticulum membrane</location>
        <topology evidence="1">Multi-pass membrane protein</topology>
    </subcellularLocation>
</comment>
<feature type="transmembrane region" description="Helical" evidence="8">
    <location>
        <begin position="20"/>
        <end position="39"/>
    </location>
</feature>
<organism evidence="9 10">
    <name type="scientific">Cylindrobasidium torrendii FP15055 ss-10</name>
    <dbReference type="NCBI Taxonomy" id="1314674"/>
    <lineage>
        <taxon>Eukaryota</taxon>
        <taxon>Fungi</taxon>
        <taxon>Dikarya</taxon>
        <taxon>Basidiomycota</taxon>
        <taxon>Agaricomycotina</taxon>
        <taxon>Agaricomycetes</taxon>
        <taxon>Agaricomycetidae</taxon>
        <taxon>Agaricales</taxon>
        <taxon>Marasmiineae</taxon>
        <taxon>Physalacriaceae</taxon>
        <taxon>Cylindrobasidium</taxon>
    </lineage>
</organism>
<keyword evidence="2 8" id="KW-0812">Transmembrane</keyword>
<reference evidence="9 10" key="1">
    <citation type="journal article" date="2015" name="Fungal Genet. Biol.">
        <title>Evolution of novel wood decay mechanisms in Agaricales revealed by the genome sequences of Fistulina hepatica and Cylindrobasidium torrendii.</title>
        <authorList>
            <person name="Floudas D."/>
            <person name="Held B.W."/>
            <person name="Riley R."/>
            <person name="Nagy L.G."/>
            <person name="Koehler G."/>
            <person name="Ransdell A.S."/>
            <person name="Younus H."/>
            <person name="Chow J."/>
            <person name="Chiniquy J."/>
            <person name="Lipzen A."/>
            <person name="Tritt A."/>
            <person name="Sun H."/>
            <person name="Haridas S."/>
            <person name="LaButti K."/>
            <person name="Ohm R.A."/>
            <person name="Kues U."/>
            <person name="Blanchette R.A."/>
            <person name="Grigoriev I.V."/>
            <person name="Minto R.E."/>
            <person name="Hibbett D.S."/>
        </authorList>
    </citation>
    <scope>NUCLEOTIDE SEQUENCE [LARGE SCALE GENOMIC DNA]</scope>
    <source>
        <strain evidence="9 10">FP15055 ss-10</strain>
    </source>
</reference>